<proteinExistence type="predicted"/>
<dbReference type="InterPro" id="IPR002563">
    <property type="entry name" value="Flavin_Rdtase-like_dom"/>
</dbReference>
<gene>
    <name evidence="3" type="ORF">SAMN04488112_11438</name>
</gene>
<evidence type="ECO:0000259" key="2">
    <source>
        <dbReference type="SMART" id="SM00903"/>
    </source>
</evidence>
<protein>
    <submittedName>
        <fullName evidence="3">NADH-FMN oxidoreductase RutF, flavin reductase (DIM6/NTAB) family</fullName>
    </submittedName>
</protein>
<dbReference type="AlphaFoldDB" id="A0A1G6NVP7"/>
<sequence>MDDRLFRNAMGRFTTGVTVITTKIDDEVHGMTANAFMSVSLNPKLITVSVDHKAQMHEKLRESERFAVSILSEEQQNISKHFAGQKQAEKGIDFDFIEGVPVIPDALAAIVCKGYSSHPIGDHTLYVGEVIDIGLKEGDPLTFFAGKYGSLAKQII</sequence>
<dbReference type="SUPFAM" id="SSF50475">
    <property type="entry name" value="FMN-binding split barrel"/>
    <property type="match status" value="1"/>
</dbReference>
<dbReference type="InterPro" id="IPR050268">
    <property type="entry name" value="NADH-dep_flavin_reductase"/>
</dbReference>
<evidence type="ECO:0000256" key="1">
    <source>
        <dbReference type="ARBA" id="ARBA00023002"/>
    </source>
</evidence>
<accession>A0A1G6NVP7</accession>
<dbReference type="Pfam" id="PF01613">
    <property type="entry name" value="Flavin_Reduct"/>
    <property type="match status" value="1"/>
</dbReference>
<dbReference type="GO" id="GO:0006208">
    <property type="term" value="P:pyrimidine nucleobase catabolic process"/>
    <property type="evidence" value="ECO:0007669"/>
    <property type="project" value="TreeGrafter"/>
</dbReference>
<dbReference type="InterPro" id="IPR012349">
    <property type="entry name" value="Split_barrel_FMN-bd"/>
</dbReference>
<evidence type="ECO:0000313" key="4">
    <source>
        <dbReference type="Proteomes" id="UP000199387"/>
    </source>
</evidence>
<dbReference type="Proteomes" id="UP000199387">
    <property type="component" value="Unassembled WGS sequence"/>
</dbReference>
<dbReference type="RefSeq" id="WP_091570945.1">
    <property type="nucleotide sequence ID" value="NZ_FMZA01000014.1"/>
</dbReference>
<dbReference type="Gene3D" id="2.30.110.10">
    <property type="entry name" value="Electron Transport, Fmn-binding Protein, Chain A"/>
    <property type="match status" value="1"/>
</dbReference>
<dbReference type="PANTHER" id="PTHR30466">
    <property type="entry name" value="FLAVIN REDUCTASE"/>
    <property type="match status" value="1"/>
</dbReference>
<feature type="domain" description="Flavin reductase like" evidence="2">
    <location>
        <begin position="10"/>
        <end position="150"/>
    </location>
</feature>
<dbReference type="PANTHER" id="PTHR30466:SF1">
    <property type="entry name" value="FMN REDUCTASE (NADH) RUTF"/>
    <property type="match status" value="1"/>
</dbReference>
<dbReference type="GO" id="GO:0010181">
    <property type="term" value="F:FMN binding"/>
    <property type="evidence" value="ECO:0007669"/>
    <property type="project" value="InterPro"/>
</dbReference>
<dbReference type="SMART" id="SM00903">
    <property type="entry name" value="Flavin_Reduct"/>
    <property type="match status" value="1"/>
</dbReference>
<evidence type="ECO:0000313" key="3">
    <source>
        <dbReference type="EMBL" id="SDC71326.1"/>
    </source>
</evidence>
<name>A0A1G6NVP7_9BACL</name>
<reference evidence="3 4" key="1">
    <citation type="submission" date="2016-10" db="EMBL/GenBank/DDBJ databases">
        <authorList>
            <person name="de Groot N.N."/>
        </authorList>
    </citation>
    <scope>NUCLEOTIDE SEQUENCE [LARGE SCALE GENOMIC DNA]</scope>
    <source>
        <strain evidence="3 4">DSM 45514</strain>
    </source>
</reference>
<dbReference type="STRING" id="1236220.SAMN04488112_11438"/>
<keyword evidence="4" id="KW-1185">Reference proteome</keyword>
<dbReference type="GO" id="GO:0042602">
    <property type="term" value="F:riboflavin reductase (NADPH) activity"/>
    <property type="evidence" value="ECO:0007669"/>
    <property type="project" value="TreeGrafter"/>
</dbReference>
<organism evidence="3 4">
    <name type="scientific">Melghirimyces thermohalophilus</name>
    <dbReference type="NCBI Taxonomy" id="1236220"/>
    <lineage>
        <taxon>Bacteria</taxon>
        <taxon>Bacillati</taxon>
        <taxon>Bacillota</taxon>
        <taxon>Bacilli</taxon>
        <taxon>Bacillales</taxon>
        <taxon>Thermoactinomycetaceae</taxon>
        <taxon>Melghirimyces</taxon>
    </lineage>
</organism>
<dbReference type="OrthoDB" id="9792858at2"/>
<keyword evidence="1" id="KW-0560">Oxidoreductase</keyword>
<dbReference type="EMBL" id="FMZA01000014">
    <property type="protein sequence ID" value="SDC71326.1"/>
    <property type="molecule type" value="Genomic_DNA"/>
</dbReference>